<dbReference type="GO" id="GO:0006508">
    <property type="term" value="P:proteolysis"/>
    <property type="evidence" value="ECO:0007669"/>
    <property type="project" value="UniProtKB-KW"/>
</dbReference>
<dbReference type="InterPro" id="IPR009003">
    <property type="entry name" value="Peptidase_S1_PA"/>
</dbReference>
<dbReference type="Proteomes" id="UP001228044">
    <property type="component" value="Unassembled WGS sequence"/>
</dbReference>
<dbReference type="SUPFAM" id="SSF50494">
    <property type="entry name" value="Trypsin-like serine proteases"/>
    <property type="match status" value="1"/>
</dbReference>
<keyword evidence="1" id="KW-0732">Signal</keyword>
<dbReference type="Pfam" id="PF13365">
    <property type="entry name" value="Trypsin_2"/>
    <property type="match status" value="1"/>
</dbReference>
<proteinExistence type="predicted"/>
<comment type="caution">
    <text evidence="2">The sequence shown here is derived from an EMBL/GenBank/DDBJ whole genome shotgun (WGS) entry which is preliminary data.</text>
</comment>
<dbReference type="GO" id="GO:0008233">
    <property type="term" value="F:peptidase activity"/>
    <property type="evidence" value="ECO:0007669"/>
    <property type="project" value="UniProtKB-KW"/>
</dbReference>
<protein>
    <submittedName>
        <fullName evidence="2">Serine protease</fullName>
    </submittedName>
</protein>
<feature type="chain" id="PRO_5046863521" evidence="1">
    <location>
        <begin position="41"/>
        <end position="270"/>
    </location>
</feature>
<dbReference type="PANTHER" id="PTHR43019">
    <property type="entry name" value="SERINE ENDOPROTEASE DEGS"/>
    <property type="match status" value="1"/>
</dbReference>
<dbReference type="PANTHER" id="PTHR43019:SF23">
    <property type="entry name" value="PROTEASE DO-LIKE 5, CHLOROPLASTIC"/>
    <property type="match status" value="1"/>
</dbReference>
<evidence type="ECO:0000313" key="2">
    <source>
        <dbReference type="EMBL" id="MDN3920436.1"/>
    </source>
</evidence>
<reference evidence="2 3" key="1">
    <citation type="submission" date="2023-06" db="EMBL/GenBank/DDBJ databases">
        <title>Pelomonas sp. PFR6 16S ribosomal RNA gene Genome sequencing and assembly.</title>
        <authorList>
            <person name="Woo H."/>
        </authorList>
    </citation>
    <scope>NUCLEOTIDE SEQUENCE [LARGE SCALE GENOMIC DNA]</scope>
    <source>
        <strain evidence="2 3">PFR6</strain>
    </source>
</reference>
<feature type="signal peptide" evidence="1">
    <location>
        <begin position="1"/>
        <end position="40"/>
    </location>
</feature>
<dbReference type="InterPro" id="IPR043504">
    <property type="entry name" value="Peptidase_S1_PA_chymotrypsin"/>
</dbReference>
<name>A0ABT8DQZ1_9BURK</name>
<sequence>MNSNRSRWRVAAKTWTRALQALTTALLLLAGFLASLPARADLADTVVRLKPSVVLVGTYEATDSPRFTFRGTGFVVGSGNLAVTNAHVLPEPGAAVAAGKQLMVRTWTAPNQWSERIAKQVSVDRLHDLAVLSFEGPPVNPLKLSSGVPREGSGVAFMGFPIGGALGFSHVTHRATISALTSVALPAPTAATLNSRNISQLRAGAFNLMQLDGTAYPGNSGGPVFDIETGEVLGVVNMVLLKGTKESVLAQPSGISYAIPVEAVARLLNP</sequence>
<evidence type="ECO:0000256" key="1">
    <source>
        <dbReference type="SAM" id="SignalP"/>
    </source>
</evidence>
<evidence type="ECO:0000313" key="3">
    <source>
        <dbReference type="Proteomes" id="UP001228044"/>
    </source>
</evidence>
<gene>
    <name evidence="2" type="ORF">QWJ38_09125</name>
</gene>
<dbReference type="EMBL" id="JAUHHC010000002">
    <property type="protein sequence ID" value="MDN3920436.1"/>
    <property type="molecule type" value="Genomic_DNA"/>
</dbReference>
<organism evidence="2 3">
    <name type="scientific">Roseateles violae</name>
    <dbReference type="NCBI Taxonomy" id="3058042"/>
    <lineage>
        <taxon>Bacteria</taxon>
        <taxon>Pseudomonadati</taxon>
        <taxon>Pseudomonadota</taxon>
        <taxon>Betaproteobacteria</taxon>
        <taxon>Burkholderiales</taxon>
        <taxon>Sphaerotilaceae</taxon>
        <taxon>Roseateles</taxon>
    </lineage>
</organism>
<keyword evidence="2" id="KW-0645">Protease</keyword>
<accession>A0ABT8DQZ1</accession>
<keyword evidence="3" id="KW-1185">Reference proteome</keyword>
<dbReference type="RefSeq" id="WP_290358735.1">
    <property type="nucleotide sequence ID" value="NZ_JAUHHC010000002.1"/>
</dbReference>
<dbReference type="Gene3D" id="2.40.10.10">
    <property type="entry name" value="Trypsin-like serine proteases"/>
    <property type="match status" value="2"/>
</dbReference>
<keyword evidence="2" id="KW-0378">Hydrolase</keyword>